<gene>
    <name evidence="1" type="ORF">TCIL3000_8_6850</name>
</gene>
<sequence length="140" mass="15777">MLLHNALSTAEKHSPCCRKHSMTFQSPFMQDILRSPAKGLHRIPVTLFSLWLWESMATRNRSEAGTDPAAPRMSRMLLQTKCCSLPLWRHDRIKIISFISLNVLVTLTQCGGHATVICKIKSMGISNVNSYCPSVFCFHS</sequence>
<name>G0USU5_TRYCI</name>
<dbReference type="EMBL" id="HE575321">
    <property type="protein sequence ID" value="CCC92458.1"/>
    <property type="molecule type" value="Genomic_DNA"/>
</dbReference>
<proteinExistence type="predicted"/>
<evidence type="ECO:0000313" key="1">
    <source>
        <dbReference type="EMBL" id="CCC92458.1"/>
    </source>
</evidence>
<accession>G0USU5</accession>
<dbReference type="AlphaFoldDB" id="G0USU5"/>
<protein>
    <submittedName>
        <fullName evidence="1">Uncharacterized protein</fullName>
    </submittedName>
</protein>
<reference evidence="1" key="1">
    <citation type="journal article" date="2012" name="Proc. Natl. Acad. Sci. U.S.A.">
        <title>Antigenic diversity is generated by distinct evolutionary mechanisms in African trypanosome species.</title>
        <authorList>
            <person name="Jackson A.P."/>
            <person name="Berry A."/>
            <person name="Aslett M."/>
            <person name="Allison H.C."/>
            <person name="Burton P."/>
            <person name="Vavrova-Anderson J."/>
            <person name="Brown R."/>
            <person name="Browne H."/>
            <person name="Corton N."/>
            <person name="Hauser H."/>
            <person name="Gamble J."/>
            <person name="Gilderthorp R."/>
            <person name="Marcello L."/>
            <person name="McQuillan J."/>
            <person name="Otto T.D."/>
            <person name="Quail M.A."/>
            <person name="Sanders M.J."/>
            <person name="van Tonder A."/>
            <person name="Ginger M.L."/>
            <person name="Field M.C."/>
            <person name="Barry J.D."/>
            <person name="Hertz-Fowler C."/>
            <person name="Berriman M."/>
        </authorList>
    </citation>
    <scope>NUCLEOTIDE SEQUENCE</scope>
    <source>
        <strain evidence="1">IL3000</strain>
    </source>
</reference>
<organism evidence="1">
    <name type="scientific">Trypanosoma congolense (strain IL3000)</name>
    <dbReference type="NCBI Taxonomy" id="1068625"/>
    <lineage>
        <taxon>Eukaryota</taxon>
        <taxon>Discoba</taxon>
        <taxon>Euglenozoa</taxon>
        <taxon>Kinetoplastea</taxon>
        <taxon>Metakinetoplastina</taxon>
        <taxon>Trypanosomatida</taxon>
        <taxon>Trypanosomatidae</taxon>
        <taxon>Trypanosoma</taxon>
        <taxon>Nannomonas</taxon>
    </lineage>
</organism>